<dbReference type="SUPFAM" id="SSF47203">
    <property type="entry name" value="Acyl-CoA dehydrogenase C-terminal domain-like"/>
    <property type="match status" value="1"/>
</dbReference>
<keyword evidence="5" id="KW-0560">Oxidoreductase</keyword>
<accession>A0A3A9WH14</accession>
<evidence type="ECO:0000256" key="4">
    <source>
        <dbReference type="ARBA" id="ARBA00022827"/>
    </source>
</evidence>
<dbReference type="InterPro" id="IPR006091">
    <property type="entry name" value="Acyl-CoA_Oxase/DH_mid-dom"/>
</dbReference>
<dbReference type="PIRSF" id="PIRSF016578">
    <property type="entry name" value="HsaA"/>
    <property type="match status" value="1"/>
</dbReference>
<gene>
    <name evidence="10" type="ORF">D7318_07555</name>
    <name evidence="9" type="ORF">D7319_02925</name>
</gene>
<proteinExistence type="inferred from homology"/>
<dbReference type="OrthoDB" id="3504175at2"/>
<dbReference type="PANTHER" id="PTHR43884:SF12">
    <property type="entry name" value="ISOVALERYL-COA DEHYDROGENASE, MITOCHONDRIAL-RELATED"/>
    <property type="match status" value="1"/>
</dbReference>
<evidence type="ECO:0000313" key="10">
    <source>
        <dbReference type="EMBL" id="RKN26058.1"/>
    </source>
</evidence>
<feature type="domain" description="Acyl-CoA dehydrogenase/oxidase C-terminal" evidence="6">
    <location>
        <begin position="224"/>
        <end position="383"/>
    </location>
</feature>
<dbReference type="SUPFAM" id="SSF56645">
    <property type="entry name" value="Acyl-CoA dehydrogenase NM domain-like"/>
    <property type="match status" value="1"/>
</dbReference>
<dbReference type="Proteomes" id="UP000268652">
    <property type="component" value="Unassembled WGS sequence"/>
</dbReference>
<name>A0A3A9WH14_9ACTN</name>
<evidence type="ECO:0000256" key="3">
    <source>
        <dbReference type="ARBA" id="ARBA00022630"/>
    </source>
</evidence>
<comment type="caution">
    <text evidence="9">The sequence shown here is derived from an EMBL/GenBank/DDBJ whole genome shotgun (WGS) entry which is preliminary data.</text>
</comment>
<protein>
    <submittedName>
        <fullName evidence="9">Acyl-CoA dehydrogenase family protein</fullName>
    </submittedName>
</protein>
<dbReference type="InterPro" id="IPR037069">
    <property type="entry name" value="AcylCoA_DH/ox_N_sf"/>
</dbReference>
<evidence type="ECO:0000313" key="9">
    <source>
        <dbReference type="EMBL" id="RKN11892.1"/>
    </source>
</evidence>
<dbReference type="GO" id="GO:0050660">
    <property type="term" value="F:flavin adenine dinucleotide binding"/>
    <property type="evidence" value="ECO:0007669"/>
    <property type="project" value="InterPro"/>
</dbReference>
<organism evidence="9 12">
    <name type="scientific">Streptomyces radicis</name>
    <dbReference type="NCBI Taxonomy" id="1750517"/>
    <lineage>
        <taxon>Bacteria</taxon>
        <taxon>Bacillati</taxon>
        <taxon>Actinomycetota</taxon>
        <taxon>Actinomycetes</taxon>
        <taxon>Kitasatosporales</taxon>
        <taxon>Streptomycetaceae</taxon>
        <taxon>Streptomyces</taxon>
    </lineage>
</organism>
<reference evidence="11 12" key="1">
    <citation type="submission" date="2018-09" db="EMBL/GenBank/DDBJ databases">
        <title>Streptomyces sp. nov. DS1-2, an endophytic actinomycete isolated from roots of Dendrobium scabrilingue.</title>
        <authorList>
            <person name="Kuncharoen N."/>
            <person name="Kudo T."/>
            <person name="Ohkuma M."/>
            <person name="Yuki M."/>
            <person name="Tanasupawat S."/>
        </authorList>
    </citation>
    <scope>NUCLEOTIDE SEQUENCE [LARGE SCALE GENOMIC DNA]</scope>
    <source>
        <strain evidence="9 12">AZ1-7</strain>
        <strain evidence="10 11">DS1-2</strain>
    </source>
</reference>
<dbReference type="InterPro" id="IPR009100">
    <property type="entry name" value="AcylCoA_DH/oxidase_NM_dom_sf"/>
</dbReference>
<dbReference type="Gene3D" id="2.40.110.10">
    <property type="entry name" value="Butyryl-CoA Dehydrogenase, subunit A, domain 2"/>
    <property type="match status" value="1"/>
</dbReference>
<dbReference type="Pfam" id="PF02770">
    <property type="entry name" value="Acyl-CoA_dh_M"/>
    <property type="match status" value="1"/>
</dbReference>
<keyword evidence="3 5" id="KW-0285">Flavoprotein</keyword>
<dbReference type="InterPro" id="IPR006089">
    <property type="entry name" value="Acyl-CoA_DH_CS"/>
</dbReference>
<sequence length="392" mass="42189">MRVSSQVAPEEVIHEVRQFVRAELIGRQTDLDTSREIPFPIHEKFRGIGLANWWLPEDLGGRGLGLEQGVDIVSELAYGDAGVAFTAFISVLGTTMVSLYGGEDTRRAFLAPLAGRGGFCATLGSEQAAGSELARITTTATLDGDELVVSGEKFFSTNADFADFLVVIARRGEDHAEHVAVILPRDTPGIRMRRRWSMIGLRSSGTYQVSLDNCRVPAANALEGSGLRLLEIGLNASRVLIAATGVGVARCVRDLCMEYGRRKSLGGGKLAANQVFGAKLADMEMRISAMRDVCRTAAREFDAVMAGPDPAGAFLGHGTLKSAITAKMFCGQAGWAIAAAGSEMFGGLGYTDELMIGKLLRDMRHVSIIEGGDDVLRDLMYRRYVVPVAKRI</sequence>
<evidence type="ECO:0000256" key="1">
    <source>
        <dbReference type="ARBA" id="ARBA00001974"/>
    </source>
</evidence>
<feature type="domain" description="Acyl-CoA dehydrogenase/oxidase N-terminal" evidence="8">
    <location>
        <begin position="11"/>
        <end position="114"/>
    </location>
</feature>
<evidence type="ECO:0000256" key="2">
    <source>
        <dbReference type="ARBA" id="ARBA00009347"/>
    </source>
</evidence>
<evidence type="ECO:0000313" key="12">
    <source>
        <dbReference type="Proteomes" id="UP000275024"/>
    </source>
</evidence>
<dbReference type="EMBL" id="RBDY01000003">
    <property type="protein sequence ID" value="RKN26058.1"/>
    <property type="molecule type" value="Genomic_DNA"/>
</dbReference>
<feature type="domain" description="Acyl-CoA oxidase/dehydrogenase middle" evidence="7">
    <location>
        <begin position="123"/>
        <end position="214"/>
    </location>
</feature>
<evidence type="ECO:0000313" key="11">
    <source>
        <dbReference type="Proteomes" id="UP000268652"/>
    </source>
</evidence>
<evidence type="ECO:0000259" key="7">
    <source>
        <dbReference type="Pfam" id="PF02770"/>
    </source>
</evidence>
<evidence type="ECO:0000256" key="5">
    <source>
        <dbReference type="RuleBase" id="RU362125"/>
    </source>
</evidence>
<dbReference type="InterPro" id="IPR009075">
    <property type="entry name" value="AcylCo_DH/oxidase_C"/>
</dbReference>
<dbReference type="GO" id="GO:0003995">
    <property type="term" value="F:acyl-CoA dehydrogenase activity"/>
    <property type="evidence" value="ECO:0007669"/>
    <property type="project" value="InterPro"/>
</dbReference>
<dbReference type="Gene3D" id="1.10.540.10">
    <property type="entry name" value="Acyl-CoA dehydrogenase/oxidase, N-terminal domain"/>
    <property type="match status" value="1"/>
</dbReference>
<keyword evidence="11" id="KW-1185">Reference proteome</keyword>
<dbReference type="Pfam" id="PF00441">
    <property type="entry name" value="Acyl-CoA_dh_1"/>
    <property type="match status" value="1"/>
</dbReference>
<dbReference type="InterPro" id="IPR036250">
    <property type="entry name" value="AcylCo_DH-like_C"/>
</dbReference>
<dbReference type="EMBL" id="RBDX01000002">
    <property type="protein sequence ID" value="RKN11892.1"/>
    <property type="molecule type" value="Genomic_DNA"/>
</dbReference>
<dbReference type="AlphaFoldDB" id="A0A3A9WH14"/>
<dbReference type="Proteomes" id="UP000275024">
    <property type="component" value="Unassembled WGS sequence"/>
</dbReference>
<comment type="cofactor">
    <cofactor evidence="1 5">
        <name>FAD</name>
        <dbReference type="ChEBI" id="CHEBI:57692"/>
    </cofactor>
</comment>
<evidence type="ECO:0000259" key="6">
    <source>
        <dbReference type="Pfam" id="PF00441"/>
    </source>
</evidence>
<comment type="similarity">
    <text evidence="2 5">Belongs to the acyl-CoA dehydrogenase family.</text>
</comment>
<dbReference type="Gene3D" id="1.20.140.10">
    <property type="entry name" value="Butyryl-CoA Dehydrogenase, subunit A, domain 3"/>
    <property type="match status" value="1"/>
</dbReference>
<dbReference type="InterPro" id="IPR013786">
    <property type="entry name" value="AcylCoA_DH/ox_N"/>
</dbReference>
<evidence type="ECO:0000259" key="8">
    <source>
        <dbReference type="Pfam" id="PF02771"/>
    </source>
</evidence>
<dbReference type="InterPro" id="IPR046373">
    <property type="entry name" value="Acyl-CoA_Oxase/DH_mid-dom_sf"/>
</dbReference>
<keyword evidence="4 5" id="KW-0274">FAD</keyword>
<dbReference type="CDD" id="cd00567">
    <property type="entry name" value="ACAD"/>
    <property type="match status" value="1"/>
</dbReference>
<dbReference type="Pfam" id="PF02771">
    <property type="entry name" value="Acyl-CoA_dh_N"/>
    <property type="match status" value="1"/>
</dbReference>
<dbReference type="PROSITE" id="PS00073">
    <property type="entry name" value="ACYL_COA_DH_2"/>
    <property type="match status" value="1"/>
</dbReference>
<dbReference type="PANTHER" id="PTHR43884">
    <property type="entry name" value="ACYL-COA DEHYDROGENASE"/>
    <property type="match status" value="1"/>
</dbReference>